<gene>
    <name evidence="1" type="ORF">CEXT_298831</name>
</gene>
<name>A0AAV4X598_CAEEX</name>
<reference evidence="1 2" key="1">
    <citation type="submission" date="2021-06" db="EMBL/GenBank/DDBJ databases">
        <title>Caerostris extrusa draft genome.</title>
        <authorList>
            <person name="Kono N."/>
            <person name="Arakawa K."/>
        </authorList>
    </citation>
    <scope>NUCLEOTIDE SEQUENCE [LARGE SCALE GENOMIC DNA]</scope>
</reference>
<dbReference type="Proteomes" id="UP001054945">
    <property type="component" value="Unassembled WGS sequence"/>
</dbReference>
<keyword evidence="2" id="KW-1185">Reference proteome</keyword>
<comment type="caution">
    <text evidence="1">The sequence shown here is derived from an EMBL/GenBank/DDBJ whole genome shotgun (WGS) entry which is preliminary data.</text>
</comment>
<dbReference type="EMBL" id="BPLR01017136">
    <property type="protein sequence ID" value="GIY88979.1"/>
    <property type="molecule type" value="Genomic_DNA"/>
</dbReference>
<organism evidence="1 2">
    <name type="scientific">Caerostris extrusa</name>
    <name type="common">Bark spider</name>
    <name type="synonym">Caerostris bankana</name>
    <dbReference type="NCBI Taxonomy" id="172846"/>
    <lineage>
        <taxon>Eukaryota</taxon>
        <taxon>Metazoa</taxon>
        <taxon>Ecdysozoa</taxon>
        <taxon>Arthropoda</taxon>
        <taxon>Chelicerata</taxon>
        <taxon>Arachnida</taxon>
        <taxon>Araneae</taxon>
        <taxon>Araneomorphae</taxon>
        <taxon>Entelegynae</taxon>
        <taxon>Araneoidea</taxon>
        <taxon>Araneidae</taxon>
        <taxon>Caerostris</taxon>
    </lineage>
</organism>
<protein>
    <submittedName>
        <fullName evidence="1">Uncharacterized protein</fullName>
    </submittedName>
</protein>
<sequence length="84" mass="9280">MASERGPIPAHYSSSICLTRISRDGNVAKLPSLGRELPVRNRGLRDLITEDPRSRLHIHEDDGWTAAMHQVGNRLGVCSHGRAL</sequence>
<accession>A0AAV4X598</accession>
<proteinExistence type="predicted"/>
<evidence type="ECO:0000313" key="1">
    <source>
        <dbReference type="EMBL" id="GIY88979.1"/>
    </source>
</evidence>
<dbReference type="AlphaFoldDB" id="A0AAV4X598"/>
<evidence type="ECO:0000313" key="2">
    <source>
        <dbReference type="Proteomes" id="UP001054945"/>
    </source>
</evidence>